<dbReference type="PROSITE" id="PS01075">
    <property type="entry name" value="ACETATE_KINASE_1"/>
    <property type="match status" value="1"/>
</dbReference>
<dbReference type="UniPathway" id="UPA00340">
    <property type="reaction ID" value="UER00458"/>
</dbReference>
<comment type="subunit">
    <text evidence="6">Homodimer.</text>
</comment>
<reference evidence="9" key="1">
    <citation type="submission" date="2016-10" db="EMBL/GenBank/DDBJ databases">
        <authorList>
            <person name="Varghese N."/>
        </authorList>
    </citation>
    <scope>NUCLEOTIDE SEQUENCE [LARGE SCALE GENOMIC DNA]</scope>
    <source>
        <strain evidence="9">DSM 24868</strain>
    </source>
</reference>
<feature type="binding site" evidence="6">
    <location>
        <begin position="189"/>
        <end position="193"/>
    </location>
    <ligand>
        <name>ATP</name>
        <dbReference type="ChEBI" id="CHEBI:30616"/>
    </ligand>
</feature>
<dbReference type="STRING" id="1043493.SAMN05421637_1053"/>
<dbReference type="NCBIfam" id="TIGR00016">
    <property type="entry name" value="ackA"/>
    <property type="match status" value="1"/>
</dbReference>
<dbReference type="PRINTS" id="PR00471">
    <property type="entry name" value="ACETATEKNASE"/>
</dbReference>
<dbReference type="SUPFAM" id="SSF53067">
    <property type="entry name" value="Actin-like ATPase domain"/>
    <property type="match status" value="2"/>
</dbReference>
<dbReference type="OrthoDB" id="9802453at2"/>
<feature type="site" description="Transition state stabilizer" evidence="6">
    <location>
        <position position="222"/>
    </location>
</feature>
<comment type="function">
    <text evidence="6">Catalyzes the formation of acetyl phosphate from acetate and ATP. Can also catalyze the reverse reaction.</text>
</comment>
<dbReference type="CDD" id="cd24010">
    <property type="entry name" value="ASKHA_NBD_AcK_PK"/>
    <property type="match status" value="1"/>
</dbReference>
<dbReference type="PROSITE" id="PS01076">
    <property type="entry name" value="ACETATE_KINASE_2"/>
    <property type="match status" value="1"/>
</dbReference>
<keyword evidence="6" id="KW-0460">Magnesium</keyword>
<keyword evidence="2 6" id="KW-0808">Transferase</keyword>
<dbReference type="GO" id="GO:0006083">
    <property type="term" value="P:acetate metabolic process"/>
    <property type="evidence" value="ECO:0007669"/>
    <property type="project" value="TreeGrafter"/>
</dbReference>
<dbReference type="EMBL" id="FNZI01000002">
    <property type="protein sequence ID" value="SEJ17702.1"/>
    <property type="molecule type" value="Genomic_DNA"/>
</dbReference>
<dbReference type="Gene3D" id="3.30.420.40">
    <property type="match status" value="2"/>
</dbReference>
<evidence type="ECO:0000256" key="3">
    <source>
        <dbReference type="ARBA" id="ARBA00022741"/>
    </source>
</evidence>
<dbReference type="HAMAP" id="MF_00020">
    <property type="entry name" value="Acetate_kinase"/>
    <property type="match status" value="1"/>
</dbReference>
<dbReference type="GO" id="GO:0008776">
    <property type="term" value="F:acetate kinase activity"/>
    <property type="evidence" value="ECO:0007669"/>
    <property type="project" value="UniProtKB-UniRule"/>
</dbReference>
<dbReference type="Proteomes" id="UP000183315">
    <property type="component" value="Unassembled WGS sequence"/>
</dbReference>
<evidence type="ECO:0000256" key="1">
    <source>
        <dbReference type="ARBA" id="ARBA00008748"/>
    </source>
</evidence>
<feature type="site" description="Transition state stabilizer" evidence="6">
    <location>
        <position position="161"/>
    </location>
</feature>
<dbReference type="GO" id="GO:0000287">
    <property type="term" value="F:magnesium ion binding"/>
    <property type="evidence" value="ECO:0007669"/>
    <property type="project" value="UniProtKB-UniRule"/>
</dbReference>
<comment type="pathway">
    <text evidence="6">Metabolic intermediate biosynthesis; acetyl-CoA biosynthesis; acetyl-CoA from acetate: step 1/2.</text>
</comment>
<dbReference type="PANTHER" id="PTHR21060:SF15">
    <property type="entry name" value="ACETATE KINASE-RELATED"/>
    <property type="match status" value="1"/>
</dbReference>
<comment type="cofactor">
    <cofactor evidence="6">
        <name>Mg(2+)</name>
        <dbReference type="ChEBI" id="CHEBI:18420"/>
    </cofactor>
    <cofactor evidence="6">
        <name>Mn(2+)</name>
        <dbReference type="ChEBI" id="CHEBI:29035"/>
    </cofactor>
    <text evidence="6">Mg(2+). Can also accept Mn(2+).</text>
</comment>
<keyword evidence="6" id="KW-0963">Cytoplasm</keyword>
<feature type="binding site" evidence="6">
    <location>
        <position position="13"/>
    </location>
    <ligand>
        <name>Mg(2+)</name>
        <dbReference type="ChEBI" id="CHEBI:18420"/>
    </ligand>
</feature>
<dbReference type="AlphaFoldDB" id="A0A1H6WZ03"/>
<comment type="catalytic activity">
    <reaction evidence="6">
        <text>acetate + ATP = acetyl phosphate + ADP</text>
        <dbReference type="Rhea" id="RHEA:11352"/>
        <dbReference type="ChEBI" id="CHEBI:22191"/>
        <dbReference type="ChEBI" id="CHEBI:30089"/>
        <dbReference type="ChEBI" id="CHEBI:30616"/>
        <dbReference type="ChEBI" id="CHEBI:456216"/>
        <dbReference type="EC" id="2.7.2.1"/>
    </reaction>
</comment>
<dbReference type="Pfam" id="PF00871">
    <property type="entry name" value="Acetate_kinase"/>
    <property type="match status" value="2"/>
</dbReference>
<feature type="binding site" evidence="6">
    <location>
        <begin position="311"/>
        <end position="315"/>
    </location>
    <ligand>
        <name>ATP</name>
        <dbReference type="ChEBI" id="CHEBI:30616"/>
    </ligand>
</feature>
<keyword evidence="6" id="KW-0479">Metal-binding</keyword>
<dbReference type="EC" id="2.7.2.1" evidence="6"/>
<name>A0A1H6WZ03_9MICO</name>
<dbReference type="InterPro" id="IPR004372">
    <property type="entry name" value="Ac/propionate_kinase"/>
</dbReference>
<keyword evidence="3 6" id="KW-0547">Nucleotide-binding</keyword>
<dbReference type="GO" id="GO:0005737">
    <property type="term" value="C:cytoplasm"/>
    <property type="evidence" value="ECO:0007669"/>
    <property type="project" value="UniProtKB-SubCell"/>
</dbReference>
<dbReference type="InterPro" id="IPR000890">
    <property type="entry name" value="Aliphatic_acid_kin_short-chain"/>
</dbReference>
<keyword evidence="4 6" id="KW-0418">Kinase</keyword>
<feature type="binding site" evidence="6">
    <location>
        <begin position="263"/>
        <end position="265"/>
    </location>
    <ligand>
        <name>ATP</name>
        <dbReference type="ChEBI" id="CHEBI:30616"/>
    </ligand>
</feature>
<dbReference type="GO" id="GO:0005524">
    <property type="term" value="F:ATP binding"/>
    <property type="evidence" value="ECO:0007669"/>
    <property type="project" value="UniProtKB-KW"/>
</dbReference>
<comment type="similarity">
    <text evidence="1 6 7">Belongs to the acetokinase family.</text>
</comment>
<keyword evidence="5 6" id="KW-0067">ATP-binding</keyword>
<feature type="binding site" evidence="6">
    <location>
        <position position="20"/>
    </location>
    <ligand>
        <name>ATP</name>
        <dbReference type="ChEBI" id="CHEBI:30616"/>
    </ligand>
</feature>
<dbReference type="PIRSF" id="PIRSF000722">
    <property type="entry name" value="Acetate_prop_kin"/>
    <property type="match status" value="1"/>
</dbReference>
<evidence type="ECO:0000256" key="2">
    <source>
        <dbReference type="ARBA" id="ARBA00022679"/>
    </source>
</evidence>
<evidence type="ECO:0000256" key="4">
    <source>
        <dbReference type="ARBA" id="ARBA00022777"/>
    </source>
</evidence>
<evidence type="ECO:0000256" key="6">
    <source>
        <dbReference type="HAMAP-Rule" id="MF_00020"/>
    </source>
</evidence>
<dbReference type="PANTHER" id="PTHR21060">
    <property type="entry name" value="ACETATE KINASE"/>
    <property type="match status" value="1"/>
</dbReference>
<gene>
    <name evidence="6" type="primary">ackA</name>
    <name evidence="8" type="ORF">SAMN05421637_1053</name>
</gene>
<evidence type="ECO:0000313" key="8">
    <source>
        <dbReference type="EMBL" id="SEJ17702.1"/>
    </source>
</evidence>
<sequence length="378" mass="39909">MSVNYTGIALVLNCGSSSIKYQVVDTTQDAPLASGLVERVTDHNEGVRQIIADLSQPGSGVDLSTLTVVGHRVVQGGSEFTAPTVVTDEVEDHIAKLSTLAPLHNPANLAGITAARAAFPEIPHVVVFDTAFHATLPEAAYTYAIDRRVAEEHGVRRYGFHGTSHAYVSRETARLMGKAPEDVNIIVLHLGNGASACAVQGGRSVDTSMGLTPLEGLVMGTRSGDIDPAVVMHLGRTAGMDVDEVDALLNRQSGMLGLTGYSDMRDVWTAADQGDAAAKLGLEVYGRRIKGYIGKYLAEMGSVDAIVFTAGVGENDHGVRELATKGLAGLGIELDLERNDGRKKQATLVSTDASPVQIWVVPTNEEREIALQSVAAVS</sequence>
<evidence type="ECO:0000313" key="9">
    <source>
        <dbReference type="Proteomes" id="UP000183315"/>
    </source>
</evidence>
<dbReference type="InterPro" id="IPR023865">
    <property type="entry name" value="Aliphatic_acid_kinase_CS"/>
</dbReference>
<feature type="binding site" evidence="6">
    <location>
        <position position="72"/>
    </location>
    <ligand>
        <name>substrate</name>
    </ligand>
</feature>
<organism evidence="8 9">
    <name type="scientific">Demequina mangrovi</name>
    <dbReference type="NCBI Taxonomy" id="1043493"/>
    <lineage>
        <taxon>Bacteria</taxon>
        <taxon>Bacillati</taxon>
        <taxon>Actinomycetota</taxon>
        <taxon>Actinomycetes</taxon>
        <taxon>Micrococcales</taxon>
        <taxon>Demequinaceae</taxon>
        <taxon>Demequina</taxon>
    </lineage>
</organism>
<dbReference type="eggNOG" id="COG0282">
    <property type="taxonomic scope" value="Bacteria"/>
</dbReference>
<evidence type="ECO:0000256" key="5">
    <source>
        <dbReference type="ARBA" id="ARBA00022840"/>
    </source>
</evidence>
<feature type="binding site" evidence="6">
    <location>
        <position position="365"/>
    </location>
    <ligand>
        <name>Mg(2+)</name>
        <dbReference type="ChEBI" id="CHEBI:18420"/>
    </ligand>
</feature>
<dbReference type="GO" id="GO:0006085">
    <property type="term" value="P:acetyl-CoA biosynthetic process"/>
    <property type="evidence" value="ECO:0007669"/>
    <property type="project" value="UniProtKB-UniRule"/>
</dbReference>
<protein>
    <recommendedName>
        <fullName evidence="6">Acetate kinase</fullName>
        <ecNumber evidence="6">2.7.2.1</ecNumber>
    </recommendedName>
    <alternativeName>
        <fullName evidence="6">Acetokinase</fullName>
    </alternativeName>
</protein>
<dbReference type="InterPro" id="IPR043129">
    <property type="entry name" value="ATPase_NBD"/>
</dbReference>
<comment type="subcellular location">
    <subcellularLocation>
        <location evidence="6">Cytoplasm</location>
    </subcellularLocation>
</comment>
<proteinExistence type="inferred from homology"/>
<evidence type="ECO:0000256" key="7">
    <source>
        <dbReference type="RuleBase" id="RU003835"/>
    </source>
</evidence>
<feature type="active site" description="Proton donor/acceptor" evidence="6">
    <location>
        <position position="129"/>
    </location>
</feature>
<keyword evidence="9" id="KW-1185">Reference proteome</keyword>
<accession>A0A1H6WZ03</accession>
<dbReference type="RefSeq" id="WP_042213059.1">
    <property type="nucleotide sequence ID" value="NZ_BBLU01000003.1"/>
</dbReference>